<dbReference type="PANTHER" id="PTHR46401">
    <property type="entry name" value="GLYCOSYLTRANSFERASE WBBK-RELATED"/>
    <property type="match status" value="1"/>
</dbReference>
<dbReference type="InterPro" id="IPR001296">
    <property type="entry name" value="Glyco_trans_1"/>
</dbReference>
<dbReference type="Gene3D" id="3.40.50.2000">
    <property type="entry name" value="Glycogen Phosphorylase B"/>
    <property type="match status" value="1"/>
</dbReference>
<protein>
    <recommendedName>
        <fullName evidence="2">Glycosyl transferase family 1 domain-containing protein</fullName>
    </recommendedName>
</protein>
<dbReference type="Pfam" id="PF00534">
    <property type="entry name" value="Glycos_transf_1"/>
    <property type="match status" value="1"/>
</dbReference>
<evidence type="ECO:0000256" key="1">
    <source>
        <dbReference type="ARBA" id="ARBA00022679"/>
    </source>
</evidence>
<dbReference type="PANTHER" id="PTHR46401:SF2">
    <property type="entry name" value="GLYCOSYLTRANSFERASE WBBK-RELATED"/>
    <property type="match status" value="1"/>
</dbReference>
<dbReference type="AlphaFoldDB" id="A0A382FYJ8"/>
<gene>
    <name evidence="3" type="ORF">METZ01_LOCUS220904</name>
</gene>
<feature type="domain" description="Glycosyl transferase family 1" evidence="2">
    <location>
        <begin position="244"/>
        <end position="393"/>
    </location>
</feature>
<reference evidence="3" key="1">
    <citation type="submission" date="2018-05" db="EMBL/GenBank/DDBJ databases">
        <authorList>
            <person name="Lanie J.A."/>
            <person name="Ng W.-L."/>
            <person name="Kazmierczak K.M."/>
            <person name="Andrzejewski T.M."/>
            <person name="Davidsen T.M."/>
            <person name="Wayne K.J."/>
            <person name="Tettelin H."/>
            <person name="Glass J.I."/>
            <person name="Rusch D."/>
            <person name="Podicherti R."/>
            <person name="Tsui H.-C.T."/>
            <person name="Winkler M.E."/>
        </authorList>
    </citation>
    <scope>NUCLEOTIDE SEQUENCE</scope>
</reference>
<accession>A0A382FYJ8</accession>
<sequence length="434" mass="49934">MFLKGVQKKIRIGLDLHNLSTVPDKVVRTGIQQVVFYLLEAQHWFRTNSSSSKVEIVPLPMLPWSEAPDTIFSDIRPAHVNNSSLVLQDTAAELDILPKILWRSEELNDEPLWTEDNYYSAVRDLDWLIITGLCEFRHVAEILRRINPKVRFAVLVYDLIPFLRPELTDGGVPWWFHQAYLPSIRHFADLIFTISRNTALDTLQIIENTIKSKIPIFATQLPDEIPELMDVNAPWNEWGQAGIKQKRYFVCLGTIEPRKNLILAIRGFVRYLDIFPEISRDCKLVIVGKKGWNREDEALTEEIQKHLNYFYFAGYLPKSKVEQILIHAKALLMPSRYEGYGMPLTLAREFGIPVITCVNSSLPEASRLNATFVPVDSVDSMALALGQSALIEKNLSVDNKLLDNLKVKTRQEWRNLLRNWIDILVSYQHSSLPE</sequence>
<dbReference type="EMBL" id="UINC01052569">
    <property type="protein sequence ID" value="SVB68050.1"/>
    <property type="molecule type" value="Genomic_DNA"/>
</dbReference>
<evidence type="ECO:0000313" key="3">
    <source>
        <dbReference type="EMBL" id="SVB68050.1"/>
    </source>
</evidence>
<dbReference type="GO" id="GO:0016757">
    <property type="term" value="F:glycosyltransferase activity"/>
    <property type="evidence" value="ECO:0007669"/>
    <property type="project" value="InterPro"/>
</dbReference>
<name>A0A382FYJ8_9ZZZZ</name>
<organism evidence="3">
    <name type="scientific">marine metagenome</name>
    <dbReference type="NCBI Taxonomy" id="408172"/>
    <lineage>
        <taxon>unclassified sequences</taxon>
        <taxon>metagenomes</taxon>
        <taxon>ecological metagenomes</taxon>
    </lineage>
</organism>
<keyword evidence="1" id="KW-0808">Transferase</keyword>
<dbReference type="SUPFAM" id="SSF53756">
    <property type="entry name" value="UDP-Glycosyltransferase/glycogen phosphorylase"/>
    <property type="match status" value="1"/>
</dbReference>
<evidence type="ECO:0000259" key="2">
    <source>
        <dbReference type="Pfam" id="PF00534"/>
    </source>
</evidence>
<proteinExistence type="predicted"/>